<comment type="caution">
    <text evidence="2">The sequence shown here is derived from an EMBL/GenBank/DDBJ whole genome shotgun (WGS) entry which is preliminary data.</text>
</comment>
<dbReference type="AlphaFoldDB" id="A0A7V4WU87"/>
<feature type="transmembrane region" description="Helical" evidence="1">
    <location>
        <begin position="19"/>
        <end position="37"/>
    </location>
</feature>
<dbReference type="EMBL" id="DRQG01000004">
    <property type="protein sequence ID" value="HGY54152.1"/>
    <property type="molecule type" value="Genomic_DNA"/>
</dbReference>
<proteinExistence type="predicted"/>
<sequence length="110" mass="12605">MSSSAANGYEKKDVKVSKIIAYTVVLVILFVAILIFLNEYFLYSSEEVYYENVLAPQSAQLQEVRAREHELLTQYKVIDAQKGIYQIPIERAMQLIADDNQKDTNKGKNK</sequence>
<keyword evidence="1" id="KW-1133">Transmembrane helix</keyword>
<protein>
    <submittedName>
        <fullName evidence="2">Uncharacterized protein</fullName>
    </submittedName>
</protein>
<accession>A0A7V4WU87</accession>
<evidence type="ECO:0000313" key="2">
    <source>
        <dbReference type="EMBL" id="HGY54152.1"/>
    </source>
</evidence>
<dbReference type="Proteomes" id="UP000885779">
    <property type="component" value="Unassembled WGS sequence"/>
</dbReference>
<evidence type="ECO:0000256" key="1">
    <source>
        <dbReference type="SAM" id="Phobius"/>
    </source>
</evidence>
<name>A0A7V4WU87_CALAY</name>
<keyword evidence="1" id="KW-0812">Transmembrane</keyword>
<reference evidence="2" key="1">
    <citation type="journal article" date="2020" name="mSystems">
        <title>Genome- and Community-Level Interaction Insights into Carbon Utilization and Element Cycling Functions of Hydrothermarchaeota in Hydrothermal Sediment.</title>
        <authorList>
            <person name="Zhou Z."/>
            <person name="Liu Y."/>
            <person name="Xu W."/>
            <person name="Pan J."/>
            <person name="Luo Z.H."/>
            <person name="Li M."/>
        </authorList>
    </citation>
    <scope>NUCLEOTIDE SEQUENCE [LARGE SCALE GENOMIC DNA]</scope>
    <source>
        <strain evidence="2">HyVt-577</strain>
    </source>
</reference>
<gene>
    <name evidence="2" type="ORF">ENK44_00490</name>
</gene>
<keyword evidence="1" id="KW-0472">Membrane</keyword>
<organism evidence="2">
    <name type="scientific">Caldithrix abyssi</name>
    <dbReference type="NCBI Taxonomy" id="187145"/>
    <lineage>
        <taxon>Bacteria</taxon>
        <taxon>Pseudomonadati</taxon>
        <taxon>Calditrichota</taxon>
        <taxon>Calditrichia</taxon>
        <taxon>Calditrichales</taxon>
        <taxon>Calditrichaceae</taxon>
        <taxon>Caldithrix</taxon>
    </lineage>
</organism>